<keyword evidence="1" id="KW-0812">Transmembrane</keyword>
<gene>
    <name evidence="2" type="ORF">EDP2_1864</name>
</gene>
<accession>A0ABP2ZTT3</accession>
<evidence type="ECO:0000256" key="1">
    <source>
        <dbReference type="SAM" id="Phobius"/>
    </source>
</evidence>
<dbReference type="Proteomes" id="UP000017834">
    <property type="component" value="Unassembled WGS sequence"/>
</dbReference>
<protein>
    <submittedName>
        <fullName evidence="2">Uncharacterized protein</fullName>
    </submittedName>
</protein>
<proteinExistence type="predicted"/>
<keyword evidence="3" id="KW-1185">Reference proteome</keyword>
<reference evidence="2 3" key="1">
    <citation type="journal article" date="2014" name="Genome Announc.">
        <title>Draft Genome Sequence of Enterobacter cloacae Strain S611.</title>
        <authorList>
            <person name="Wang D."/>
            <person name="Han C.S."/>
            <person name="Dichosa A.E."/>
            <person name="Gleasner C.D."/>
            <person name="Johnson S.L."/>
            <person name="Daligault H.E."/>
            <person name="Davenport K.W."/>
            <person name="Li P.E."/>
            <person name="Pierson E.A."/>
            <person name="Pierson L.S.III."/>
        </authorList>
    </citation>
    <scope>NUCLEOTIDE SEQUENCE [LARGE SCALE GENOMIC DNA]</scope>
    <source>
        <strain evidence="2 3">S611</strain>
    </source>
</reference>
<dbReference type="EMBL" id="AXOM01000043">
    <property type="protein sequence ID" value="ESS58551.1"/>
    <property type="molecule type" value="Genomic_DNA"/>
</dbReference>
<keyword evidence="1" id="KW-0472">Membrane</keyword>
<evidence type="ECO:0000313" key="3">
    <source>
        <dbReference type="Proteomes" id="UP000017834"/>
    </source>
</evidence>
<evidence type="ECO:0000313" key="2">
    <source>
        <dbReference type="EMBL" id="ESS58551.1"/>
    </source>
</evidence>
<sequence length="200" mass="22673">MTGSIAVKTVKRLLRSGRVQLALCVLFFFLWLIWLLYAVGLDNRVYLQAGAPDTWAVLTVAVVLSLLIIWRIPFITRLRSKLIGFVVLFMYCIATLWNVPEAWVKFTASEIVQSEVTFTIAHPGPIISRANRCPAGLRFYDAWLNRPIELCTRDALVPPGAQMVQLEKRVSARGAIFTHYRFISASGIPQGWWPVNRPDK</sequence>
<organism evidence="2 3">
    <name type="scientific">Enterobacter cloacae S611</name>
    <dbReference type="NCBI Taxonomy" id="1399146"/>
    <lineage>
        <taxon>Bacteria</taxon>
        <taxon>Pseudomonadati</taxon>
        <taxon>Pseudomonadota</taxon>
        <taxon>Gammaproteobacteria</taxon>
        <taxon>Enterobacterales</taxon>
        <taxon>Enterobacteriaceae</taxon>
        <taxon>Enterobacter</taxon>
        <taxon>Enterobacter cloacae complex</taxon>
    </lineage>
</organism>
<comment type="caution">
    <text evidence="2">The sequence shown here is derived from an EMBL/GenBank/DDBJ whole genome shotgun (WGS) entry which is preliminary data.</text>
</comment>
<feature type="transmembrane region" description="Helical" evidence="1">
    <location>
        <begin position="21"/>
        <end position="40"/>
    </location>
</feature>
<name>A0ABP2ZTT3_ENTCL</name>
<feature type="transmembrane region" description="Helical" evidence="1">
    <location>
        <begin position="52"/>
        <end position="70"/>
    </location>
</feature>
<keyword evidence="1" id="KW-1133">Transmembrane helix</keyword>
<feature type="transmembrane region" description="Helical" evidence="1">
    <location>
        <begin position="82"/>
        <end position="99"/>
    </location>
</feature>